<dbReference type="Pfam" id="PF00975">
    <property type="entry name" value="Thioesterase"/>
    <property type="match status" value="1"/>
</dbReference>
<keyword evidence="2" id="KW-0596">Phosphopantetheine</keyword>
<dbReference type="Pfam" id="PF00668">
    <property type="entry name" value="Condensation"/>
    <property type="match status" value="1"/>
</dbReference>
<dbReference type="InterPro" id="IPR045851">
    <property type="entry name" value="AMP-bd_C_sf"/>
</dbReference>
<dbReference type="Pfam" id="PF00550">
    <property type="entry name" value="PP-binding"/>
    <property type="match status" value="1"/>
</dbReference>
<name>A0A2W2BF23_9HYPH</name>
<dbReference type="InterPro" id="IPR036736">
    <property type="entry name" value="ACP-like_sf"/>
</dbReference>
<dbReference type="SUPFAM" id="SSF47336">
    <property type="entry name" value="ACP-like"/>
    <property type="match status" value="1"/>
</dbReference>
<evidence type="ECO:0000313" key="6">
    <source>
        <dbReference type="Proteomes" id="UP000248795"/>
    </source>
</evidence>
<dbReference type="SUPFAM" id="SSF52777">
    <property type="entry name" value="CoA-dependent acyltransferases"/>
    <property type="match status" value="2"/>
</dbReference>
<dbReference type="Gene3D" id="3.30.300.30">
    <property type="match status" value="1"/>
</dbReference>
<evidence type="ECO:0000256" key="3">
    <source>
        <dbReference type="ARBA" id="ARBA00022553"/>
    </source>
</evidence>
<organism evidence="5 6">
    <name type="scientific">Aestuariivirga litoralis</name>
    <dbReference type="NCBI Taxonomy" id="2650924"/>
    <lineage>
        <taxon>Bacteria</taxon>
        <taxon>Pseudomonadati</taxon>
        <taxon>Pseudomonadota</taxon>
        <taxon>Alphaproteobacteria</taxon>
        <taxon>Hyphomicrobiales</taxon>
        <taxon>Aestuariivirgaceae</taxon>
        <taxon>Aestuariivirga</taxon>
    </lineage>
</organism>
<dbReference type="Gene3D" id="1.10.1200.10">
    <property type="entry name" value="ACP-like"/>
    <property type="match status" value="1"/>
</dbReference>
<evidence type="ECO:0000256" key="1">
    <source>
        <dbReference type="ARBA" id="ARBA00001957"/>
    </source>
</evidence>
<evidence type="ECO:0000256" key="2">
    <source>
        <dbReference type="ARBA" id="ARBA00022450"/>
    </source>
</evidence>
<keyword evidence="3" id="KW-0597">Phosphoprotein</keyword>
<dbReference type="InterPro" id="IPR023213">
    <property type="entry name" value="CAT-like_dom_sf"/>
</dbReference>
<dbReference type="Proteomes" id="UP000248795">
    <property type="component" value="Unassembled WGS sequence"/>
</dbReference>
<dbReference type="InterPro" id="IPR000873">
    <property type="entry name" value="AMP-dep_synth/lig_dom"/>
</dbReference>
<dbReference type="GO" id="GO:0009239">
    <property type="term" value="P:enterobactin biosynthetic process"/>
    <property type="evidence" value="ECO:0007669"/>
    <property type="project" value="TreeGrafter"/>
</dbReference>
<dbReference type="PROSITE" id="PS50075">
    <property type="entry name" value="CARRIER"/>
    <property type="match status" value="1"/>
</dbReference>
<proteinExistence type="predicted"/>
<dbReference type="InterPro" id="IPR010071">
    <property type="entry name" value="AA_adenyl_dom"/>
</dbReference>
<dbReference type="Pfam" id="PF00501">
    <property type="entry name" value="AMP-binding"/>
    <property type="match status" value="1"/>
</dbReference>
<reference evidence="6" key="1">
    <citation type="submission" date="2018-06" db="EMBL/GenBank/DDBJ databases">
        <title>Aestuariibacter litoralis strain KCTC 52945T.</title>
        <authorList>
            <person name="Li X."/>
            <person name="Salam N."/>
            <person name="Li J.-L."/>
            <person name="Chen Y.-M."/>
            <person name="Yang Z.-W."/>
            <person name="Zhang L.-Y."/>
            <person name="Han M.-X."/>
            <person name="Xiao M."/>
            <person name="Li W.-J."/>
        </authorList>
    </citation>
    <scope>NUCLEOTIDE SEQUENCE [LARGE SCALE GENOMIC DNA]</scope>
    <source>
        <strain evidence="6">KCTC 52945</strain>
    </source>
</reference>
<evidence type="ECO:0000259" key="4">
    <source>
        <dbReference type="PROSITE" id="PS50075"/>
    </source>
</evidence>
<dbReference type="InterPro" id="IPR020806">
    <property type="entry name" value="PKS_PP-bd"/>
</dbReference>
<dbReference type="InterPro" id="IPR042099">
    <property type="entry name" value="ANL_N_sf"/>
</dbReference>
<dbReference type="Gene3D" id="3.30.559.10">
    <property type="entry name" value="Chloramphenicol acetyltransferase-like domain"/>
    <property type="match status" value="1"/>
</dbReference>
<dbReference type="GO" id="GO:0031177">
    <property type="term" value="F:phosphopantetheine binding"/>
    <property type="evidence" value="ECO:0007669"/>
    <property type="project" value="InterPro"/>
</dbReference>
<dbReference type="GO" id="GO:0005829">
    <property type="term" value="C:cytosol"/>
    <property type="evidence" value="ECO:0007669"/>
    <property type="project" value="TreeGrafter"/>
</dbReference>
<dbReference type="InterPro" id="IPR009081">
    <property type="entry name" value="PP-bd_ACP"/>
</dbReference>
<comment type="cofactor">
    <cofactor evidence="1">
        <name>pantetheine 4'-phosphate</name>
        <dbReference type="ChEBI" id="CHEBI:47942"/>
    </cofactor>
</comment>
<dbReference type="SMART" id="SM00823">
    <property type="entry name" value="PKS_PP"/>
    <property type="match status" value="1"/>
</dbReference>
<dbReference type="InterPro" id="IPR029058">
    <property type="entry name" value="AB_hydrolase_fold"/>
</dbReference>
<evidence type="ECO:0000313" key="5">
    <source>
        <dbReference type="EMBL" id="PZF78808.1"/>
    </source>
</evidence>
<dbReference type="SUPFAM" id="SSF53474">
    <property type="entry name" value="alpha/beta-Hydrolases"/>
    <property type="match status" value="1"/>
</dbReference>
<gene>
    <name evidence="5" type="ORF">DK847_03155</name>
</gene>
<dbReference type="FunFam" id="1.10.1200.10:FF:000005">
    <property type="entry name" value="Nonribosomal peptide synthetase 1"/>
    <property type="match status" value="1"/>
</dbReference>
<dbReference type="Gene3D" id="3.40.50.1820">
    <property type="entry name" value="alpha/beta hydrolase"/>
    <property type="match status" value="1"/>
</dbReference>
<dbReference type="InterPro" id="IPR001031">
    <property type="entry name" value="Thioesterase"/>
</dbReference>
<dbReference type="SUPFAM" id="SSF56801">
    <property type="entry name" value="Acetyl-CoA synthetase-like"/>
    <property type="match status" value="1"/>
</dbReference>
<sequence length="1299" mass="139971">MSGTMVSDAGAASASILQEGMWLSPHAAEDPSNCNLLWTISLDGPLAARRLAAALDRVVARHAVLRSVFHWQGDRLGVRIMPAGAVALAVVDEPFDATAFAMAPFDLAHGPLYRFALVRRTDQSHELLCGFHHLVIDGVSWPKFAAELAVLLGGGEPPAVEADYFSHVAAQERLLAGRSGEDARSFWRNLLGSLSGPWELPHPATGPGSARASVSVGQFALGEALSARLRQAAAELRTTPFRLAMAGFAALLARIARREEVVLATTVSGRPTEMSRNMIGFFAHTGILRLAIAGAASLRSVLADVQEELEGLLAHEALPMRVAARELAARPDYSRNPLTAVSFTRLPSRLRVDVAGLALRERRVFLPLAERDLAVYFQAVDEGFELSYLGRAPVITHEAAEQLHRQFCLLLEAALAHPDRPVAEFDAMSAEERGRILAWNETAIAYPAMAPLHRLVEAQARRTPQAVAVSDPQRDWTYRELDAAANRIAAALRKRGVAPGNFVMLRMNPSLAMIAAELAVMKCGAAFVPVGTEWPEARLTALAQRIGGAPLILAEHDAPGTFCVLPLLAAGDDPGAPDVHSRLDDPIYCIFTSGSTGLPKGAVNAHRGVVNRLFAMNTAFGDPAEDAVLVTAPVTVDTHVWQFFWALCFGGRVVVAPREVIVTPARLFPLVARAGISVLDFVPSLFTDVVNALRGSGVPGWPRLRLLLVGGEAMRASDAYAFREIVPQCRIVNTYGPTETSIGVIRCDLPLEPVDPVPLGRPFANVQAYVLDGMRLVPFGMPGELCLGGACVGLGYLNDPAETARVFVANPFSSEPGARLYRTGDLARMRADGVIEFLGRIDHQIKIRGVRIEPAEVEAALIRHPAIEAAVVSASATGSLAARILLAGGVTAPGVADLRRHMLEALPVQMVPEQFILCDRFPLLANGKIDRAAVRALAGLPLAGQAIHEAPKGDMEERLAQLWCEVLGRESVGRHDNFFQTLGGDSLQAMRLILRIEENIGVLPSLRQIYEAADLKQLAAELGRGSPHATGARPRSGNIIPLRAQGSRTPLFLIHGWGGFISHFNGIELHIDPLRPVFGIGCDVEEVRCVERPSVEALAAGYAEQILARGDSTIHIAGYSAGGWYAHAVADALLKRGGRIGMFAMLDVRGIALDIDPAVALRVNMLKRLERARIHAEAIAAGGAAEGRLRYAGGVLSRLHRRVWNRTSASPADDAEQSDLFVRLLRTYRPPRLPLHAHVIGPPRGRAVLKAVWQPHAAGGVSFHPLFGEHDDFINPALTPQLSRQLEAIMTALEQGERR</sequence>
<dbReference type="GO" id="GO:0043041">
    <property type="term" value="P:amino acid activation for nonribosomal peptide biosynthetic process"/>
    <property type="evidence" value="ECO:0007669"/>
    <property type="project" value="TreeGrafter"/>
</dbReference>
<dbReference type="InterPro" id="IPR001242">
    <property type="entry name" value="Condensation_dom"/>
</dbReference>
<dbReference type="GO" id="GO:0009366">
    <property type="term" value="C:enterobactin synthetase complex"/>
    <property type="evidence" value="ECO:0007669"/>
    <property type="project" value="TreeGrafter"/>
</dbReference>
<dbReference type="Gene3D" id="3.40.50.12780">
    <property type="entry name" value="N-terminal domain of ligase-like"/>
    <property type="match status" value="1"/>
</dbReference>
<dbReference type="CDD" id="cd05930">
    <property type="entry name" value="A_NRPS"/>
    <property type="match status" value="1"/>
</dbReference>
<dbReference type="PANTHER" id="PTHR45527">
    <property type="entry name" value="NONRIBOSOMAL PEPTIDE SYNTHETASE"/>
    <property type="match status" value="1"/>
</dbReference>
<protein>
    <recommendedName>
        <fullName evidence="4">Carrier domain-containing protein</fullName>
    </recommendedName>
</protein>
<accession>A0A2W2BF23</accession>
<keyword evidence="6" id="KW-1185">Reference proteome</keyword>
<feature type="domain" description="Carrier" evidence="4">
    <location>
        <begin position="950"/>
        <end position="1026"/>
    </location>
</feature>
<dbReference type="NCBIfam" id="TIGR01733">
    <property type="entry name" value="AA-adenyl-dom"/>
    <property type="match status" value="1"/>
</dbReference>
<dbReference type="Pfam" id="PF13193">
    <property type="entry name" value="AMP-binding_C"/>
    <property type="match status" value="1"/>
</dbReference>
<dbReference type="PANTHER" id="PTHR45527:SF1">
    <property type="entry name" value="FATTY ACID SYNTHASE"/>
    <property type="match status" value="1"/>
</dbReference>
<comment type="caution">
    <text evidence="5">The sequence shown here is derived from an EMBL/GenBank/DDBJ whole genome shotgun (WGS) entry which is preliminary data.</text>
</comment>
<dbReference type="GO" id="GO:0047527">
    <property type="term" value="F:2,3-dihydroxybenzoate-serine ligase activity"/>
    <property type="evidence" value="ECO:0007669"/>
    <property type="project" value="TreeGrafter"/>
</dbReference>
<dbReference type="EMBL" id="QKVK01000001">
    <property type="protein sequence ID" value="PZF78808.1"/>
    <property type="molecule type" value="Genomic_DNA"/>
</dbReference>
<dbReference type="Gene3D" id="3.30.559.30">
    <property type="entry name" value="Nonribosomal peptide synthetase, condensation domain"/>
    <property type="match status" value="1"/>
</dbReference>
<dbReference type="InterPro" id="IPR025110">
    <property type="entry name" value="AMP-bd_C"/>
</dbReference>